<protein>
    <submittedName>
        <fullName evidence="6">FAD-dependent oxidoreductase</fullName>
    </submittedName>
</protein>
<dbReference type="EMBL" id="CACVAQ010000322">
    <property type="protein sequence ID" value="CAA6823058.1"/>
    <property type="molecule type" value="Genomic_DNA"/>
</dbReference>
<evidence type="ECO:0000256" key="4">
    <source>
        <dbReference type="ARBA" id="ARBA00022857"/>
    </source>
</evidence>
<evidence type="ECO:0000313" key="6">
    <source>
        <dbReference type="EMBL" id="CAA6823058.1"/>
    </source>
</evidence>
<dbReference type="InterPro" id="IPR052206">
    <property type="entry name" value="Retinol_saturase"/>
</dbReference>
<gene>
    <name evidence="6" type="ORF">HELGO_WM19016</name>
</gene>
<dbReference type="InterPro" id="IPR036188">
    <property type="entry name" value="FAD/NAD-bd_sf"/>
</dbReference>
<name>A0A6S6U4D3_9BACT</name>
<evidence type="ECO:0000256" key="2">
    <source>
        <dbReference type="ARBA" id="ARBA00022729"/>
    </source>
</evidence>
<dbReference type="Pfam" id="PF13450">
    <property type="entry name" value="NAD_binding_8"/>
    <property type="match status" value="1"/>
</dbReference>
<evidence type="ECO:0000256" key="1">
    <source>
        <dbReference type="ARBA" id="ARBA00022630"/>
    </source>
</evidence>
<dbReference type="AlphaFoldDB" id="A0A6S6U4D3"/>
<keyword evidence="3" id="KW-0274">FAD</keyword>
<dbReference type="PANTHER" id="PTHR46091">
    <property type="entry name" value="BLR7054 PROTEIN"/>
    <property type="match status" value="1"/>
</dbReference>
<evidence type="ECO:0000256" key="3">
    <source>
        <dbReference type="ARBA" id="ARBA00022827"/>
    </source>
</evidence>
<dbReference type="PANTHER" id="PTHR46091:SF3">
    <property type="entry name" value="AMINE OXIDASE DOMAIN-CONTAINING PROTEIN"/>
    <property type="match status" value="1"/>
</dbReference>
<proteinExistence type="predicted"/>
<reference evidence="6" key="1">
    <citation type="submission" date="2020-01" db="EMBL/GenBank/DDBJ databases">
        <authorList>
            <person name="Meier V. D."/>
            <person name="Meier V D."/>
        </authorList>
    </citation>
    <scope>NUCLEOTIDE SEQUENCE</scope>
    <source>
        <strain evidence="6">HLG_WM_MAG_10</strain>
    </source>
</reference>
<keyword evidence="2" id="KW-0732">Signal</keyword>
<keyword evidence="5" id="KW-0520">NAD</keyword>
<dbReference type="SUPFAM" id="SSF51905">
    <property type="entry name" value="FAD/NAD(P)-binding domain"/>
    <property type="match status" value="1"/>
</dbReference>
<keyword evidence="1" id="KW-0285">Flavoprotein</keyword>
<organism evidence="6">
    <name type="scientific">uncultured Aureispira sp</name>
    <dbReference type="NCBI Taxonomy" id="1331704"/>
    <lineage>
        <taxon>Bacteria</taxon>
        <taxon>Pseudomonadati</taxon>
        <taxon>Bacteroidota</taxon>
        <taxon>Saprospiria</taxon>
        <taxon>Saprospirales</taxon>
        <taxon>Saprospiraceae</taxon>
        <taxon>Aureispira</taxon>
        <taxon>environmental samples</taxon>
    </lineage>
</organism>
<keyword evidence="4" id="KW-0521">NADP</keyword>
<accession>A0A6S6U4D3</accession>
<sequence>MSEIVAKSEYDVVIIGAGISGMTAAALLSRSGLSVCVLEKEPHAGGYLAGFRRKDFRFDSAIHWLNQCGKKGIVTRVFQLIGEDRPKAQPLERIYRNKAEKLDYVLTSNPDELKAQFIKDFPHEKAGIEKFFTAAKKISVTWDLHTENFRTADTMSLLEKMSQGMKKLSFIRPLFRYIWYNGEEGVTKGLNLFFKDPALHRYWASEHDLLSCLFPIAWAYIDDYQLPPKGGSQVFIEWLAHVTEHYRNHIVYGATAQEILLENKAAKGVVFERKGKTHTVKSKHVIAACDVEMLYERLLPKDLIPQELKDNLKSAELYSSAVAISLALDCPTEDLGFKEELIMIQAEGVSRAAHDSGDPYKTAISIIPPSLRDKSLAPDGKGTLTVYSSAYIDYKEYWGCDIDELGNYVRTDAYYKIKEEFANIILDRIEERLGVDLRSHIMFMDIASPITHWRYSYNRGGSIMGARPGRTNMEAKIAHYQTPVKNLILGGHWADLGGGVPIGVKSAGNAALIVLKEQKPETFKVLAKYADGKIDCKTALASGLFEGYDNSWVQGKTPAEEQQERKGL</sequence>
<dbReference type="Gene3D" id="3.50.50.60">
    <property type="entry name" value="FAD/NAD(P)-binding domain"/>
    <property type="match status" value="2"/>
</dbReference>
<evidence type="ECO:0000256" key="5">
    <source>
        <dbReference type="ARBA" id="ARBA00023027"/>
    </source>
</evidence>